<evidence type="ECO:0000256" key="1">
    <source>
        <dbReference type="SAM" id="MobiDB-lite"/>
    </source>
</evidence>
<reference evidence="2" key="1">
    <citation type="journal article" date="2021" name="Proc. Natl. Acad. Sci. U.S.A.">
        <title>A Catalog of Tens of Thousands of Viruses from Human Metagenomes Reveals Hidden Associations with Chronic Diseases.</title>
        <authorList>
            <person name="Tisza M.J."/>
            <person name="Buck C.B."/>
        </authorList>
    </citation>
    <scope>NUCLEOTIDE SEQUENCE</scope>
    <source>
        <strain evidence="2">CtRCE13</strain>
    </source>
</reference>
<organism evidence="2">
    <name type="scientific">Siphoviridae sp. ctRCE13</name>
    <dbReference type="NCBI Taxonomy" id="2826332"/>
    <lineage>
        <taxon>Viruses</taxon>
        <taxon>Duplodnaviria</taxon>
        <taxon>Heunggongvirae</taxon>
        <taxon>Uroviricota</taxon>
        <taxon>Caudoviricetes</taxon>
    </lineage>
</organism>
<proteinExistence type="predicted"/>
<protein>
    <submittedName>
        <fullName evidence="2">Uncharacterized protein</fullName>
    </submittedName>
</protein>
<accession>A0A8S5QR59</accession>
<name>A0A8S5QR59_9CAUD</name>
<sequence>MKTHKLIKLTETIKEILEQDELARKDDCYLVLKVLERTHPQEVGKTFAQVMLNAKKNKINFESIRRCRQKVQEKHPNLKDSKTAEARFEEQSEYQRFARNG</sequence>
<feature type="compositionally biased region" description="Basic and acidic residues" evidence="1">
    <location>
        <begin position="72"/>
        <end position="90"/>
    </location>
</feature>
<feature type="region of interest" description="Disordered" evidence="1">
    <location>
        <begin position="72"/>
        <end position="101"/>
    </location>
</feature>
<evidence type="ECO:0000313" key="2">
    <source>
        <dbReference type="EMBL" id="DAE21108.1"/>
    </source>
</evidence>
<dbReference type="EMBL" id="BK015707">
    <property type="protein sequence ID" value="DAE21108.1"/>
    <property type="molecule type" value="Genomic_DNA"/>
</dbReference>